<reference evidence="1" key="1">
    <citation type="submission" date="2019-04" db="EMBL/GenBank/DDBJ databases">
        <title>Microbes associate with the intestines of laboratory mice.</title>
        <authorList>
            <person name="Navarre W."/>
            <person name="Wong E."/>
            <person name="Huang K."/>
            <person name="Tropini C."/>
            <person name="Ng K."/>
            <person name="Yu B."/>
        </authorList>
    </citation>
    <scope>NUCLEOTIDE SEQUENCE</scope>
    <source>
        <strain evidence="1">NM73_A23</strain>
    </source>
</reference>
<organism evidence="1 2">
    <name type="scientific">Palleniella muris</name>
    <dbReference type="NCBI Taxonomy" id="3038145"/>
    <lineage>
        <taxon>Bacteria</taxon>
        <taxon>Pseudomonadati</taxon>
        <taxon>Bacteroidota</taxon>
        <taxon>Bacteroidia</taxon>
        <taxon>Bacteroidales</taxon>
        <taxon>Prevotellaceae</taxon>
        <taxon>Palleniella</taxon>
    </lineage>
</organism>
<keyword evidence="1" id="KW-0378">Hydrolase</keyword>
<name>A0AC61QSH8_9BACT</name>
<evidence type="ECO:0000313" key="2">
    <source>
        <dbReference type="Proteomes" id="UP000308886"/>
    </source>
</evidence>
<protein>
    <submittedName>
        <fullName evidence="1">dUTP diphosphatase</fullName>
        <ecNumber evidence="1">3.6.1.23</ecNumber>
    </submittedName>
</protein>
<comment type="caution">
    <text evidence="1">The sequence shown here is derived from an EMBL/GenBank/DDBJ whole genome shotgun (WGS) entry which is preliminary data.</text>
</comment>
<dbReference type="Proteomes" id="UP000308886">
    <property type="component" value="Unassembled WGS sequence"/>
</dbReference>
<accession>A0AC61QSH8</accession>
<dbReference type="EMBL" id="SRZC01000007">
    <property type="protein sequence ID" value="TGX82877.1"/>
    <property type="molecule type" value="Genomic_DNA"/>
</dbReference>
<keyword evidence="2" id="KW-1185">Reference proteome</keyword>
<evidence type="ECO:0000313" key="1">
    <source>
        <dbReference type="EMBL" id="TGX82877.1"/>
    </source>
</evidence>
<sequence>MKVKVINHSNNELPQYATPMSAGMDLRAFTDEPITIMPGERKLIHSCINIQLPEGYELQVRPRSGLALKHGITLTNAPGTVDADYRGDVGAIVHNLGTEPFVVNNGDRICQIVAKEYVKIEWEETDSLDSTERGEGGFNSTGIK</sequence>
<gene>
    <name evidence="1" type="ORF">E5358_05530</name>
</gene>
<dbReference type="EC" id="3.6.1.23" evidence="1"/>
<proteinExistence type="predicted"/>